<dbReference type="AlphaFoldDB" id="A0AAV1ECY6"/>
<organism evidence="1 2">
    <name type="scientific">Oldenlandia corymbosa var. corymbosa</name>
    <dbReference type="NCBI Taxonomy" id="529605"/>
    <lineage>
        <taxon>Eukaryota</taxon>
        <taxon>Viridiplantae</taxon>
        <taxon>Streptophyta</taxon>
        <taxon>Embryophyta</taxon>
        <taxon>Tracheophyta</taxon>
        <taxon>Spermatophyta</taxon>
        <taxon>Magnoliopsida</taxon>
        <taxon>eudicotyledons</taxon>
        <taxon>Gunneridae</taxon>
        <taxon>Pentapetalae</taxon>
        <taxon>asterids</taxon>
        <taxon>lamiids</taxon>
        <taxon>Gentianales</taxon>
        <taxon>Rubiaceae</taxon>
        <taxon>Rubioideae</taxon>
        <taxon>Spermacoceae</taxon>
        <taxon>Hedyotis-Oldenlandia complex</taxon>
        <taxon>Oldenlandia</taxon>
    </lineage>
</organism>
<dbReference type="EMBL" id="OX459126">
    <property type="protein sequence ID" value="CAI9117544.1"/>
    <property type="molecule type" value="Genomic_DNA"/>
</dbReference>
<dbReference type="InterPro" id="IPR032675">
    <property type="entry name" value="LRR_dom_sf"/>
</dbReference>
<evidence type="ECO:0000313" key="2">
    <source>
        <dbReference type="Proteomes" id="UP001161247"/>
    </source>
</evidence>
<accession>A0AAV1ECY6</accession>
<evidence type="ECO:0000313" key="1">
    <source>
        <dbReference type="EMBL" id="CAI9117544.1"/>
    </source>
</evidence>
<dbReference type="Gene3D" id="3.80.10.10">
    <property type="entry name" value="Ribonuclease Inhibitor"/>
    <property type="match status" value="1"/>
</dbReference>
<reference evidence="1" key="1">
    <citation type="submission" date="2023-03" db="EMBL/GenBank/DDBJ databases">
        <authorList>
            <person name="Julca I."/>
        </authorList>
    </citation>
    <scope>NUCLEOTIDE SEQUENCE</scope>
</reference>
<protein>
    <submittedName>
        <fullName evidence="1">OLC1v1018946C1</fullName>
    </submittedName>
</protein>
<name>A0AAV1ECY6_OLDCO</name>
<gene>
    <name evidence="1" type="ORF">OLC1_LOCUS23592</name>
</gene>
<sequence length="173" mass="19593">MLFCPRARSLLFNSPYGTKWNFQDNDLRLDISFVIRIFKLLKILVLEQIPLHKGLPSEIGQFVQLTFLAVRGDLTEILSSIAKLSNLETFILDPSGDIASLPDSLWDFLKLQFLYMRSSDTWVGASLSTENLDSSSNLNELDGLSGAIIPNCSSMERLMTKFPNIRKLKCKLF</sequence>
<proteinExistence type="predicted"/>
<keyword evidence="2" id="KW-1185">Reference proteome</keyword>
<dbReference type="SUPFAM" id="SSF52058">
    <property type="entry name" value="L domain-like"/>
    <property type="match status" value="1"/>
</dbReference>
<dbReference type="Proteomes" id="UP001161247">
    <property type="component" value="Chromosome 9"/>
</dbReference>